<dbReference type="Pfam" id="PF14326">
    <property type="entry name" value="DUF4384"/>
    <property type="match status" value="1"/>
</dbReference>
<accession>X1AI73</accession>
<comment type="caution">
    <text evidence="2">The sequence shown here is derived from an EMBL/GenBank/DDBJ whole genome shotgun (WGS) entry which is preliminary data.</text>
</comment>
<gene>
    <name evidence="2" type="ORF">S01H4_15435</name>
</gene>
<reference evidence="2" key="1">
    <citation type="journal article" date="2014" name="Front. Microbiol.">
        <title>High frequency of phylogenetically diverse reductive dehalogenase-homologous genes in deep subseafloor sedimentary metagenomes.</title>
        <authorList>
            <person name="Kawai M."/>
            <person name="Futagami T."/>
            <person name="Toyoda A."/>
            <person name="Takaki Y."/>
            <person name="Nishi S."/>
            <person name="Hori S."/>
            <person name="Arai W."/>
            <person name="Tsubouchi T."/>
            <person name="Morono Y."/>
            <person name="Uchiyama I."/>
            <person name="Ito T."/>
            <person name="Fujiyama A."/>
            <person name="Inagaki F."/>
            <person name="Takami H."/>
        </authorList>
    </citation>
    <scope>NUCLEOTIDE SEQUENCE</scope>
    <source>
        <strain evidence="2">Expedition CK06-06</strain>
    </source>
</reference>
<evidence type="ECO:0000259" key="1">
    <source>
        <dbReference type="Pfam" id="PF14326"/>
    </source>
</evidence>
<dbReference type="InterPro" id="IPR025493">
    <property type="entry name" value="DUF4384"/>
</dbReference>
<feature type="non-terminal residue" evidence="2">
    <location>
        <position position="1"/>
    </location>
</feature>
<organism evidence="2">
    <name type="scientific">marine sediment metagenome</name>
    <dbReference type="NCBI Taxonomy" id="412755"/>
    <lineage>
        <taxon>unclassified sequences</taxon>
        <taxon>metagenomes</taxon>
        <taxon>ecological metagenomes</taxon>
    </lineage>
</organism>
<feature type="domain" description="DUF4384" evidence="1">
    <location>
        <begin position="144"/>
        <end position="215"/>
    </location>
</feature>
<proteinExistence type="predicted"/>
<dbReference type="EMBL" id="BART01006765">
    <property type="protein sequence ID" value="GAG69397.1"/>
    <property type="molecule type" value="Genomic_DNA"/>
</dbReference>
<evidence type="ECO:0000313" key="2">
    <source>
        <dbReference type="EMBL" id="GAG69397.1"/>
    </source>
</evidence>
<dbReference type="AlphaFoldDB" id="X1AI73"/>
<protein>
    <recommendedName>
        <fullName evidence="1">DUF4384 domain-containing protein</fullName>
    </recommendedName>
</protein>
<name>X1AI73_9ZZZZ</name>
<sequence>YQDTKMSSTFARYFRAALETEFGQIDKWSAVNQTRDFKPRSMQITRDLAKASGAEWLLSGTYWEQEEKIKLLANLRNINTGKPLAGAEVVFDKELLKSANFDFKPQNFKSALIEQQAFAEGEFVSGQLQVEVWSRKGNENLLLTEGETTNVFVRVNREAHIRLLYILADGRRTLLYDDYYIDKSKVNRVVEVPGEFICAPPFGAEMLICLASTVPFIKVETVEEGGYLFIKEGPPEVVARNLRGFKIIKEKESHQAEAKIVITTMKK</sequence>